<feature type="region of interest" description="Disordered" evidence="1">
    <location>
        <begin position="1"/>
        <end position="62"/>
    </location>
</feature>
<evidence type="ECO:0000256" key="1">
    <source>
        <dbReference type="SAM" id="MobiDB-lite"/>
    </source>
</evidence>
<reference evidence="2 3" key="1">
    <citation type="submission" date="2024-04" db="EMBL/GenBank/DDBJ databases">
        <title>Polymorphospora sp. isolated from Baiyangdian Lake in Xiong'an New Area.</title>
        <authorList>
            <person name="Zhang X."/>
            <person name="Liu J."/>
        </authorList>
    </citation>
    <scope>NUCLEOTIDE SEQUENCE [LARGE SCALE GENOMIC DNA]</scope>
    <source>
        <strain evidence="2 3">2-325</strain>
    </source>
</reference>
<sequence>MAGDVTVGDAERPSKLVQPADETTVVTLSVLKPDGSSEAVPLTAEPLEPAEDGTGEQQQRWTATDPVLYDQPARWLLRWTISGEGADYDVQTVYVVPNPLANGPTWLPGRSRVANYVPARTLQRDSNTHQLTFDSTTVPTGAMVDRLIADGAARIASRTGPIHSSLHDAASVVVALWAAAAVERGWPDDQQTELTLQRANDLLRLADTQLDELVAANDAANGGNPVDPGQANALLPRWSFPPPVPWGDSYL</sequence>
<protein>
    <submittedName>
        <fullName evidence="2">Uncharacterized protein</fullName>
    </submittedName>
</protein>
<dbReference type="Proteomes" id="UP001582793">
    <property type="component" value="Unassembled WGS sequence"/>
</dbReference>
<evidence type="ECO:0000313" key="3">
    <source>
        <dbReference type="Proteomes" id="UP001582793"/>
    </source>
</evidence>
<dbReference type="EMBL" id="JBCGDC010000011">
    <property type="protein sequence ID" value="MFB6392630.1"/>
    <property type="molecule type" value="Genomic_DNA"/>
</dbReference>
<evidence type="ECO:0000313" key="2">
    <source>
        <dbReference type="EMBL" id="MFB6392630.1"/>
    </source>
</evidence>
<comment type="caution">
    <text evidence="2">The sequence shown here is derived from an EMBL/GenBank/DDBJ whole genome shotgun (WGS) entry which is preliminary data.</text>
</comment>
<proteinExistence type="predicted"/>
<gene>
    <name evidence="2" type="ORF">AAFH96_05860</name>
</gene>
<accession>A0ABV5CKU9</accession>
<dbReference type="RefSeq" id="WP_375733345.1">
    <property type="nucleotide sequence ID" value="NZ_JBCGDC010000011.1"/>
</dbReference>
<organism evidence="2 3">
    <name type="scientific">Polymorphospora lycopeni</name>
    <dbReference type="NCBI Taxonomy" id="3140240"/>
    <lineage>
        <taxon>Bacteria</taxon>
        <taxon>Bacillati</taxon>
        <taxon>Actinomycetota</taxon>
        <taxon>Actinomycetes</taxon>
        <taxon>Micromonosporales</taxon>
        <taxon>Micromonosporaceae</taxon>
        <taxon>Polymorphospora</taxon>
    </lineage>
</organism>
<name>A0ABV5CKU9_9ACTN</name>
<keyword evidence="3" id="KW-1185">Reference proteome</keyword>